<dbReference type="PROSITE" id="PS50240">
    <property type="entry name" value="TRYPSIN_DOM"/>
    <property type="match status" value="1"/>
</dbReference>
<keyword evidence="3 6" id="KW-0378">Hydrolase</keyword>
<dbReference type="InterPro" id="IPR043504">
    <property type="entry name" value="Peptidase_S1_PA_chymotrypsin"/>
</dbReference>
<dbReference type="CDD" id="cd00190">
    <property type="entry name" value="Tryp_SPc"/>
    <property type="match status" value="1"/>
</dbReference>
<reference evidence="9" key="1">
    <citation type="journal article" date="2021" name="G3 (Bethesda)">
        <title>Genome and transcriptome analysis of the beet armyworm Spodoptera exigua reveals targets for pest control. .</title>
        <authorList>
            <person name="Simon S."/>
            <person name="Breeschoten T."/>
            <person name="Jansen H.J."/>
            <person name="Dirks R.P."/>
            <person name="Schranz M.E."/>
            <person name="Ros V.I.D."/>
        </authorList>
    </citation>
    <scope>NUCLEOTIDE SEQUENCE</scope>
    <source>
        <strain evidence="9">TB_SE_WUR_2020</strain>
    </source>
</reference>
<feature type="signal peptide" evidence="7">
    <location>
        <begin position="1"/>
        <end position="18"/>
    </location>
</feature>
<accession>A0A922SAF1</accession>
<dbReference type="Gene3D" id="2.40.10.10">
    <property type="entry name" value="Trypsin-like serine proteases"/>
    <property type="match status" value="2"/>
</dbReference>
<dbReference type="InterPro" id="IPR001314">
    <property type="entry name" value="Peptidase_S1A"/>
</dbReference>
<evidence type="ECO:0000313" key="9">
    <source>
        <dbReference type="EMBL" id="KAH9630109.1"/>
    </source>
</evidence>
<feature type="domain" description="Peptidase S1" evidence="8">
    <location>
        <begin position="45"/>
        <end position="254"/>
    </location>
</feature>
<keyword evidence="5" id="KW-1015">Disulfide bond</keyword>
<evidence type="ECO:0000256" key="3">
    <source>
        <dbReference type="ARBA" id="ARBA00022801"/>
    </source>
</evidence>
<evidence type="ECO:0000256" key="7">
    <source>
        <dbReference type="SAM" id="SignalP"/>
    </source>
</evidence>
<keyword evidence="7" id="KW-0732">Signal</keyword>
<dbReference type="GO" id="GO:0006508">
    <property type="term" value="P:proteolysis"/>
    <property type="evidence" value="ECO:0007669"/>
    <property type="project" value="UniProtKB-KW"/>
</dbReference>
<dbReference type="PROSITE" id="PS00135">
    <property type="entry name" value="TRYPSIN_SER"/>
    <property type="match status" value="1"/>
</dbReference>
<evidence type="ECO:0000313" key="10">
    <source>
        <dbReference type="Proteomes" id="UP000814243"/>
    </source>
</evidence>
<sequence>MFFKFLLCILMFSKVCLSNDANFNVSDDRMRAEEQIVSGEWVPRVVNGYPAKLGDVPYQIAMKALVNRSSKLYLTFCGATLVGPTKMITAAHCFEERGRSNCHKFFFPGLPLGVGEIDYASSPFEFNNHVAPIPYAKRHTDYNGKCLVSGYGRTGHGTKDTTEILLLANLEIMPNSLCGKVHRKRMENFVCTFSSFTDVGKGDSGGPLVCKNTGDPNEKDKGVLVGVVSGHSVGRGSFFTRVSKYNGFVTNDSISVFILSHYLNVFTIVTIATINKTFLF</sequence>
<organism evidence="9 10">
    <name type="scientific">Spodoptera exigua</name>
    <name type="common">Beet armyworm</name>
    <name type="synonym">Noctua fulgens</name>
    <dbReference type="NCBI Taxonomy" id="7107"/>
    <lineage>
        <taxon>Eukaryota</taxon>
        <taxon>Metazoa</taxon>
        <taxon>Ecdysozoa</taxon>
        <taxon>Arthropoda</taxon>
        <taxon>Hexapoda</taxon>
        <taxon>Insecta</taxon>
        <taxon>Pterygota</taxon>
        <taxon>Neoptera</taxon>
        <taxon>Endopterygota</taxon>
        <taxon>Lepidoptera</taxon>
        <taxon>Glossata</taxon>
        <taxon>Ditrysia</taxon>
        <taxon>Noctuoidea</taxon>
        <taxon>Noctuidae</taxon>
        <taxon>Amphipyrinae</taxon>
        <taxon>Spodoptera</taxon>
    </lineage>
</organism>
<dbReference type="AlphaFoldDB" id="A0A922SAF1"/>
<evidence type="ECO:0000256" key="6">
    <source>
        <dbReference type="RuleBase" id="RU363034"/>
    </source>
</evidence>
<evidence type="ECO:0000256" key="5">
    <source>
        <dbReference type="ARBA" id="ARBA00023157"/>
    </source>
</evidence>
<dbReference type="Proteomes" id="UP000814243">
    <property type="component" value="Unassembled WGS sequence"/>
</dbReference>
<keyword evidence="2 6" id="KW-0645">Protease</keyword>
<feature type="chain" id="PRO_5037962496" description="Peptidase S1 domain-containing protein" evidence="7">
    <location>
        <begin position="19"/>
        <end position="280"/>
    </location>
</feature>
<dbReference type="SUPFAM" id="SSF50494">
    <property type="entry name" value="Trypsin-like serine proteases"/>
    <property type="match status" value="1"/>
</dbReference>
<evidence type="ECO:0000256" key="1">
    <source>
        <dbReference type="ARBA" id="ARBA00007664"/>
    </source>
</evidence>
<dbReference type="GO" id="GO:0004252">
    <property type="term" value="F:serine-type endopeptidase activity"/>
    <property type="evidence" value="ECO:0007669"/>
    <property type="project" value="InterPro"/>
</dbReference>
<comment type="similarity">
    <text evidence="1">Belongs to the peptidase S1 family.</text>
</comment>
<dbReference type="PROSITE" id="PS00134">
    <property type="entry name" value="TRYPSIN_HIS"/>
    <property type="match status" value="1"/>
</dbReference>
<dbReference type="PANTHER" id="PTHR24276:SF98">
    <property type="entry name" value="FI18310P1-RELATED"/>
    <property type="match status" value="1"/>
</dbReference>
<name>A0A922SAF1_SPOEX</name>
<dbReference type="Pfam" id="PF00089">
    <property type="entry name" value="Trypsin"/>
    <property type="match status" value="2"/>
</dbReference>
<dbReference type="InterPro" id="IPR001254">
    <property type="entry name" value="Trypsin_dom"/>
</dbReference>
<dbReference type="SMART" id="SM00020">
    <property type="entry name" value="Tryp_SPc"/>
    <property type="match status" value="1"/>
</dbReference>
<dbReference type="PRINTS" id="PR00722">
    <property type="entry name" value="CHYMOTRYPSIN"/>
</dbReference>
<dbReference type="EMBL" id="JACEFF010000837">
    <property type="protein sequence ID" value="KAH9630109.1"/>
    <property type="molecule type" value="Genomic_DNA"/>
</dbReference>
<proteinExistence type="inferred from homology"/>
<protein>
    <recommendedName>
        <fullName evidence="8">Peptidase S1 domain-containing protein</fullName>
    </recommendedName>
</protein>
<keyword evidence="4 6" id="KW-0720">Serine protease</keyword>
<dbReference type="InterPro" id="IPR018114">
    <property type="entry name" value="TRYPSIN_HIS"/>
</dbReference>
<dbReference type="InterPro" id="IPR050430">
    <property type="entry name" value="Peptidase_S1"/>
</dbReference>
<dbReference type="InterPro" id="IPR033116">
    <property type="entry name" value="TRYPSIN_SER"/>
</dbReference>
<evidence type="ECO:0000256" key="2">
    <source>
        <dbReference type="ARBA" id="ARBA00022670"/>
    </source>
</evidence>
<evidence type="ECO:0000256" key="4">
    <source>
        <dbReference type="ARBA" id="ARBA00022825"/>
    </source>
</evidence>
<comment type="caution">
    <text evidence="9">The sequence shown here is derived from an EMBL/GenBank/DDBJ whole genome shotgun (WGS) entry which is preliminary data.</text>
</comment>
<evidence type="ECO:0000259" key="8">
    <source>
        <dbReference type="PROSITE" id="PS50240"/>
    </source>
</evidence>
<dbReference type="PANTHER" id="PTHR24276">
    <property type="entry name" value="POLYSERASE-RELATED"/>
    <property type="match status" value="1"/>
</dbReference>
<gene>
    <name evidence="9" type="ORF">HF086_004815</name>
</gene>
<dbReference type="InterPro" id="IPR009003">
    <property type="entry name" value="Peptidase_S1_PA"/>
</dbReference>